<dbReference type="Proteomes" id="UP001156691">
    <property type="component" value="Unassembled WGS sequence"/>
</dbReference>
<evidence type="ECO:0000259" key="1">
    <source>
        <dbReference type="Pfam" id="PF06283"/>
    </source>
</evidence>
<dbReference type="RefSeq" id="WP_284340294.1">
    <property type="nucleotide sequence ID" value="NZ_BSNS01000009.1"/>
</dbReference>
<reference evidence="3" key="1">
    <citation type="journal article" date="2019" name="Int. J. Syst. Evol. Microbiol.">
        <title>The Global Catalogue of Microorganisms (GCM) 10K type strain sequencing project: providing services to taxonomists for standard genome sequencing and annotation.</title>
        <authorList>
            <consortium name="The Broad Institute Genomics Platform"/>
            <consortium name="The Broad Institute Genome Sequencing Center for Infectious Disease"/>
            <person name="Wu L."/>
            <person name="Ma J."/>
        </authorList>
    </citation>
    <scope>NUCLEOTIDE SEQUENCE [LARGE SCALE GENOMIC DNA]</scope>
    <source>
        <strain evidence="3">NBRC 112416</strain>
    </source>
</reference>
<dbReference type="PANTHER" id="PTHR40469:SF2">
    <property type="entry name" value="GALACTOSE-BINDING DOMAIN-LIKE SUPERFAMILY PROTEIN"/>
    <property type="match status" value="1"/>
</dbReference>
<proteinExistence type="predicted"/>
<dbReference type="InterPro" id="IPR029010">
    <property type="entry name" value="ThuA-like"/>
</dbReference>
<dbReference type="SUPFAM" id="SSF52317">
    <property type="entry name" value="Class I glutamine amidotransferase-like"/>
    <property type="match status" value="1"/>
</dbReference>
<comment type="caution">
    <text evidence="2">The sequence shown here is derived from an EMBL/GenBank/DDBJ whole genome shotgun (WGS) entry which is preliminary data.</text>
</comment>
<keyword evidence="3" id="KW-1185">Reference proteome</keyword>
<dbReference type="InterPro" id="IPR029062">
    <property type="entry name" value="Class_I_gatase-like"/>
</dbReference>
<accession>A0ABQ5W4F1</accession>
<evidence type="ECO:0000313" key="3">
    <source>
        <dbReference type="Proteomes" id="UP001156691"/>
    </source>
</evidence>
<feature type="domain" description="ThuA-like" evidence="1">
    <location>
        <begin position="7"/>
        <end position="214"/>
    </location>
</feature>
<name>A0ABQ5W4F1_9HYPH</name>
<dbReference type="Pfam" id="PF06283">
    <property type="entry name" value="ThuA"/>
    <property type="match status" value="1"/>
</dbReference>
<gene>
    <name evidence="2" type="ORF">GCM10010862_21110</name>
</gene>
<dbReference type="EMBL" id="BSNS01000009">
    <property type="protein sequence ID" value="GLQ54852.1"/>
    <property type="molecule type" value="Genomic_DNA"/>
</dbReference>
<sequence length="220" mass="24454">MATFRKALIVFGGMELHTPRRGAETVRTLLETEGFTATVSQDYDLLGADDIASYDLVVPVVTDGQLDREKGRKLTAAIRAGTGLAGYHMGLATSFRDCVPFRYVASCYWVAHPGNIITYRVDVTRPDHPIMAGIDSFEHTSEQYYLNYDPAVEVLATTTFSGEFDPWRSNVMMPVVFTTNHGDGRVFYSSLGHTADELEIPQVREILRRGLLWAARGLQG</sequence>
<protein>
    <recommendedName>
        <fullName evidence="1">ThuA-like domain-containing protein</fullName>
    </recommendedName>
</protein>
<evidence type="ECO:0000313" key="2">
    <source>
        <dbReference type="EMBL" id="GLQ54852.1"/>
    </source>
</evidence>
<dbReference type="PANTHER" id="PTHR40469">
    <property type="entry name" value="SECRETED GLYCOSYL HYDROLASE"/>
    <property type="match status" value="1"/>
</dbReference>
<dbReference type="Gene3D" id="3.40.50.880">
    <property type="match status" value="1"/>
</dbReference>
<organism evidence="2 3">
    <name type="scientific">Devosia nitrariae</name>
    <dbReference type="NCBI Taxonomy" id="2071872"/>
    <lineage>
        <taxon>Bacteria</taxon>
        <taxon>Pseudomonadati</taxon>
        <taxon>Pseudomonadota</taxon>
        <taxon>Alphaproteobacteria</taxon>
        <taxon>Hyphomicrobiales</taxon>
        <taxon>Devosiaceae</taxon>
        <taxon>Devosia</taxon>
    </lineage>
</organism>